<accession>A0A4D6XAA4</accession>
<reference evidence="8" key="1">
    <citation type="submission" date="2019-04" db="EMBL/GenBank/DDBJ databases">
        <title>Genome sequence of Pseudomonas putida 1290, an auxin catabolizing strain.</title>
        <authorList>
            <person name="Laird T.S."/>
            <person name="Leveau J.H.J."/>
        </authorList>
    </citation>
    <scope>NUCLEOTIDE SEQUENCE [LARGE SCALE GENOMIC DNA]</scope>
    <source>
        <strain evidence="8">1290</strain>
    </source>
</reference>
<feature type="transmembrane region" description="Helical" evidence="6">
    <location>
        <begin position="52"/>
        <end position="72"/>
    </location>
</feature>
<dbReference type="EMBL" id="CP039371">
    <property type="protein sequence ID" value="QCI11298.1"/>
    <property type="molecule type" value="Genomic_DNA"/>
</dbReference>
<organism evidence="7 8">
    <name type="scientific">Pseudomonas putida</name>
    <name type="common">Arthrobacter siderocapsulatus</name>
    <dbReference type="NCBI Taxonomy" id="303"/>
    <lineage>
        <taxon>Bacteria</taxon>
        <taxon>Pseudomonadati</taxon>
        <taxon>Pseudomonadota</taxon>
        <taxon>Gammaproteobacteria</taxon>
        <taxon>Pseudomonadales</taxon>
        <taxon>Pseudomonadaceae</taxon>
        <taxon>Pseudomonas</taxon>
    </lineage>
</organism>
<evidence type="ECO:0000256" key="4">
    <source>
        <dbReference type="ARBA" id="ARBA00022989"/>
    </source>
</evidence>
<dbReference type="RefSeq" id="WP_136913478.1">
    <property type="nucleotide sequence ID" value="NZ_CP039371.1"/>
</dbReference>
<keyword evidence="5 6" id="KW-0472">Membrane</keyword>
<proteinExistence type="predicted"/>
<dbReference type="Proteomes" id="UP000298551">
    <property type="component" value="Chromosome"/>
</dbReference>
<feature type="transmembrane region" description="Helical" evidence="6">
    <location>
        <begin position="395"/>
        <end position="419"/>
    </location>
</feature>
<feature type="transmembrane region" description="Helical" evidence="6">
    <location>
        <begin position="299"/>
        <end position="320"/>
    </location>
</feature>
<dbReference type="PANTHER" id="PTHR30250">
    <property type="entry name" value="PST FAMILY PREDICTED COLANIC ACID TRANSPORTER"/>
    <property type="match status" value="1"/>
</dbReference>
<gene>
    <name evidence="7" type="ORF">E6B08_07690</name>
</gene>
<dbReference type="AlphaFoldDB" id="A0A4D6XAA4"/>
<dbReference type="PANTHER" id="PTHR30250:SF11">
    <property type="entry name" value="O-ANTIGEN TRANSPORTER-RELATED"/>
    <property type="match status" value="1"/>
</dbReference>
<evidence type="ECO:0008006" key="9">
    <source>
        <dbReference type="Google" id="ProtNLM"/>
    </source>
</evidence>
<evidence type="ECO:0000313" key="8">
    <source>
        <dbReference type="Proteomes" id="UP000298551"/>
    </source>
</evidence>
<feature type="transmembrane region" description="Helical" evidence="6">
    <location>
        <begin position="120"/>
        <end position="141"/>
    </location>
</feature>
<evidence type="ECO:0000256" key="1">
    <source>
        <dbReference type="ARBA" id="ARBA00004651"/>
    </source>
</evidence>
<sequence>MLRALRALRGGKSDFLRNVLTLMTGTTLAQAIPIAAMPLLTRLYTPEDFGVLALYMSLAGMISVIITARYEVAVMLPERDEDAASLVTLSISIAGTISLALLAVVFFFNESIQALLNNKAIGPWLYLLPVTVFVTGVWQALNYWNNRAKKFKRLAVSRVAQGGGMTIAQFVLKGLSAGGLVVGYLVGQMSGLLVFLTRTWREDRTVLSKVSVATMLDNARRYSKFPKYSTIGALLDNAAVQMPVLVLSRFYDTHIVGIFSLTFRALNLPMSLIATAFSQVLFQRFVVLHRENPDRLAPFVLKLFFGLLGLMVPLVAFVWVVGPELFALVFGETWRQAGNYATVLIFAVAIRFAVSPLSTVLAMDHNIKIGTLWQMIYFVTITSTLYIFRNAGMEVFLLAFTLHEVALYSLYLGFIIFGAKIHRFG</sequence>
<evidence type="ECO:0000256" key="2">
    <source>
        <dbReference type="ARBA" id="ARBA00022475"/>
    </source>
</evidence>
<evidence type="ECO:0000313" key="7">
    <source>
        <dbReference type="EMBL" id="QCI11298.1"/>
    </source>
</evidence>
<evidence type="ECO:0000256" key="6">
    <source>
        <dbReference type="SAM" id="Phobius"/>
    </source>
</evidence>
<protein>
    <recommendedName>
        <fullName evidence="9">Polysaccharide biosynthesis protein</fullName>
    </recommendedName>
</protein>
<evidence type="ECO:0000256" key="5">
    <source>
        <dbReference type="ARBA" id="ARBA00023136"/>
    </source>
</evidence>
<name>A0A4D6XAA4_PSEPU</name>
<feature type="transmembrane region" description="Helical" evidence="6">
    <location>
        <begin position="84"/>
        <end position="108"/>
    </location>
</feature>
<feature type="transmembrane region" description="Helical" evidence="6">
    <location>
        <begin position="20"/>
        <end position="40"/>
    </location>
</feature>
<keyword evidence="2" id="KW-1003">Cell membrane</keyword>
<feature type="transmembrane region" description="Helical" evidence="6">
    <location>
        <begin position="340"/>
        <end position="362"/>
    </location>
</feature>
<evidence type="ECO:0000256" key="3">
    <source>
        <dbReference type="ARBA" id="ARBA00022692"/>
    </source>
</evidence>
<dbReference type="OrthoDB" id="3831435at2"/>
<keyword evidence="3 6" id="KW-0812">Transmembrane</keyword>
<dbReference type="InterPro" id="IPR050833">
    <property type="entry name" value="Poly_Biosynth_Transport"/>
</dbReference>
<feature type="transmembrane region" description="Helical" evidence="6">
    <location>
        <begin position="178"/>
        <end position="196"/>
    </location>
</feature>
<dbReference type="GO" id="GO:0005886">
    <property type="term" value="C:plasma membrane"/>
    <property type="evidence" value="ECO:0007669"/>
    <property type="project" value="UniProtKB-SubCell"/>
</dbReference>
<comment type="subcellular location">
    <subcellularLocation>
        <location evidence="1">Cell membrane</location>
        <topology evidence="1">Multi-pass membrane protein</topology>
    </subcellularLocation>
</comment>
<keyword evidence="4 6" id="KW-1133">Transmembrane helix</keyword>
<dbReference type="Pfam" id="PF13440">
    <property type="entry name" value="Polysacc_synt_3"/>
    <property type="match status" value="1"/>
</dbReference>
<feature type="transmembrane region" description="Helical" evidence="6">
    <location>
        <begin position="369"/>
        <end position="389"/>
    </location>
</feature>